<reference evidence="6" key="1">
    <citation type="submission" date="2021-08" db="EMBL/GenBank/DDBJ databases">
        <title>WGS assembly of Ceratopteris richardii.</title>
        <authorList>
            <person name="Marchant D.B."/>
            <person name="Chen G."/>
            <person name="Jenkins J."/>
            <person name="Shu S."/>
            <person name="Leebens-Mack J."/>
            <person name="Grimwood J."/>
            <person name="Schmutz J."/>
            <person name="Soltis P."/>
            <person name="Soltis D."/>
            <person name="Chen Z.-H."/>
        </authorList>
    </citation>
    <scope>NUCLEOTIDE SEQUENCE</scope>
    <source>
        <strain evidence="6">Whitten #5841</strain>
        <tissue evidence="6">Leaf</tissue>
    </source>
</reference>
<organism evidence="6 7">
    <name type="scientific">Ceratopteris richardii</name>
    <name type="common">Triangle waterfern</name>
    <dbReference type="NCBI Taxonomy" id="49495"/>
    <lineage>
        <taxon>Eukaryota</taxon>
        <taxon>Viridiplantae</taxon>
        <taxon>Streptophyta</taxon>
        <taxon>Embryophyta</taxon>
        <taxon>Tracheophyta</taxon>
        <taxon>Polypodiopsida</taxon>
        <taxon>Polypodiidae</taxon>
        <taxon>Polypodiales</taxon>
        <taxon>Pteridineae</taxon>
        <taxon>Pteridaceae</taxon>
        <taxon>Parkerioideae</taxon>
        <taxon>Ceratopteris</taxon>
    </lineage>
</organism>
<evidence type="ECO:0000313" key="6">
    <source>
        <dbReference type="EMBL" id="KAH7445758.1"/>
    </source>
</evidence>
<keyword evidence="2 4" id="KW-0863">Zinc-finger</keyword>
<dbReference type="PANTHER" id="PTHR15710">
    <property type="entry name" value="E3 UBIQUITIN-PROTEIN LIGASE PRAJA"/>
    <property type="match status" value="1"/>
</dbReference>
<dbReference type="EMBL" id="CM035406">
    <property type="protein sequence ID" value="KAH7445758.1"/>
    <property type="molecule type" value="Genomic_DNA"/>
</dbReference>
<dbReference type="GO" id="GO:0008270">
    <property type="term" value="F:zinc ion binding"/>
    <property type="evidence" value="ECO:0007669"/>
    <property type="project" value="UniProtKB-KW"/>
</dbReference>
<dbReference type="Pfam" id="PF13639">
    <property type="entry name" value="zf-RING_2"/>
    <property type="match status" value="1"/>
</dbReference>
<keyword evidence="7" id="KW-1185">Reference proteome</keyword>
<dbReference type="Gene3D" id="3.30.40.10">
    <property type="entry name" value="Zinc/RING finger domain, C3HC4 (zinc finger)"/>
    <property type="match status" value="1"/>
</dbReference>
<feature type="domain" description="RING-type" evidence="5">
    <location>
        <begin position="93"/>
        <end position="134"/>
    </location>
</feature>
<gene>
    <name evidence="6" type="ORF">KP509_01G022800</name>
</gene>
<proteinExistence type="predicted"/>
<dbReference type="OrthoDB" id="21204at2759"/>
<protein>
    <recommendedName>
        <fullName evidence="5">RING-type domain-containing protein</fullName>
    </recommendedName>
</protein>
<sequence length="142" mass="16139">MASGWPLYPGYGYQEAYYQLCWTTGEQIWRKVLRRFNLRSASSVEGVPRDPLSDLPVQNDAMRAGAARTDIFCLDAVDVDEALFESCGQCVECSICMDSIQGPSSAKRLPCQHLFHSDRLISWLTVRNTCPLCRRILKMEVR</sequence>
<evidence type="ECO:0000256" key="2">
    <source>
        <dbReference type="ARBA" id="ARBA00022771"/>
    </source>
</evidence>
<evidence type="ECO:0000259" key="5">
    <source>
        <dbReference type="PROSITE" id="PS50089"/>
    </source>
</evidence>
<evidence type="ECO:0000256" key="1">
    <source>
        <dbReference type="ARBA" id="ARBA00022723"/>
    </source>
</evidence>
<dbReference type="SUPFAM" id="SSF57850">
    <property type="entry name" value="RING/U-box"/>
    <property type="match status" value="1"/>
</dbReference>
<evidence type="ECO:0000256" key="3">
    <source>
        <dbReference type="ARBA" id="ARBA00022833"/>
    </source>
</evidence>
<comment type="caution">
    <text evidence="6">The sequence shown here is derived from an EMBL/GenBank/DDBJ whole genome shotgun (WGS) entry which is preliminary data.</text>
</comment>
<dbReference type="AlphaFoldDB" id="A0A8T2VFA3"/>
<evidence type="ECO:0000313" key="7">
    <source>
        <dbReference type="Proteomes" id="UP000825935"/>
    </source>
</evidence>
<evidence type="ECO:0000256" key="4">
    <source>
        <dbReference type="PROSITE-ProRule" id="PRU00175"/>
    </source>
</evidence>
<name>A0A8T2VFA3_CERRI</name>
<dbReference type="PANTHER" id="PTHR15710:SF74">
    <property type="entry name" value="RING-TYPE E3 UBIQUITIN TRANSFERASE-RELATED"/>
    <property type="match status" value="1"/>
</dbReference>
<keyword evidence="1" id="KW-0479">Metal-binding</keyword>
<dbReference type="SMART" id="SM00184">
    <property type="entry name" value="RING"/>
    <property type="match status" value="1"/>
</dbReference>
<accession>A0A8T2VFA3</accession>
<dbReference type="InterPro" id="IPR001841">
    <property type="entry name" value="Znf_RING"/>
</dbReference>
<dbReference type="PROSITE" id="PS50089">
    <property type="entry name" value="ZF_RING_2"/>
    <property type="match status" value="1"/>
</dbReference>
<keyword evidence="3" id="KW-0862">Zinc</keyword>
<dbReference type="Proteomes" id="UP000825935">
    <property type="component" value="Chromosome 1"/>
</dbReference>
<dbReference type="InterPro" id="IPR013083">
    <property type="entry name" value="Znf_RING/FYVE/PHD"/>
</dbReference>